<keyword evidence="2" id="KW-1185">Reference proteome</keyword>
<proteinExistence type="predicted"/>
<accession>A0A3N3ZRD5</accession>
<sequence>MNALNAVLASTGRRAGQARRWFSGVMGADKYQRYREFHAAHGQPGEAPMTEREFWRDWQDYQEKNPQGRCC</sequence>
<comment type="caution">
    <text evidence="1">The sequence shown here is derived from an EMBL/GenBank/DDBJ whole genome shotgun (WGS) entry which is preliminary data.</text>
</comment>
<gene>
    <name evidence="1" type="ORF">EDL96_11275</name>
</gene>
<dbReference type="AlphaFoldDB" id="A0A3N3ZRD5"/>
<name>A0A3N3ZRD5_9MICC</name>
<dbReference type="Proteomes" id="UP000270616">
    <property type="component" value="Unassembled WGS sequence"/>
</dbReference>
<protein>
    <submittedName>
        <fullName evidence="1">YbdD/YjiX family protein</fullName>
    </submittedName>
</protein>
<evidence type="ECO:0000313" key="2">
    <source>
        <dbReference type="Proteomes" id="UP000270616"/>
    </source>
</evidence>
<reference evidence="1 2" key="1">
    <citation type="submission" date="2018-10" db="EMBL/GenBank/DDBJ databases">
        <title>Kocuria sp. M5W7-7, whole genome shotgun sequence.</title>
        <authorList>
            <person name="Tuo L."/>
        </authorList>
    </citation>
    <scope>NUCLEOTIDE SEQUENCE [LARGE SCALE GENOMIC DNA]</scope>
    <source>
        <strain evidence="1 2">M5W7-7</strain>
    </source>
</reference>
<dbReference type="Pfam" id="PF04328">
    <property type="entry name" value="Sel_put"/>
    <property type="match status" value="1"/>
</dbReference>
<evidence type="ECO:0000313" key="1">
    <source>
        <dbReference type="EMBL" id="ROZ62041.1"/>
    </source>
</evidence>
<dbReference type="OrthoDB" id="3541280at2"/>
<dbReference type="InterPro" id="IPR007423">
    <property type="entry name" value="Sel_put"/>
</dbReference>
<dbReference type="RefSeq" id="WP_123826174.1">
    <property type="nucleotide sequence ID" value="NZ_RKMF01000015.1"/>
</dbReference>
<dbReference type="EMBL" id="RKMF01000015">
    <property type="protein sequence ID" value="ROZ62041.1"/>
    <property type="molecule type" value="Genomic_DNA"/>
</dbReference>
<organism evidence="1 2">
    <name type="scientific">Kocuria soli</name>
    <dbReference type="NCBI Taxonomy" id="2485125"/>
    <lineage>
        <taxon>Bacteria</taxon>
        <taxon>Bacillati</taxon>
        <taxon>Actinomycetota</taxon>
        <taxon>Actinomycetes</taxon>
        <taxon>Micrococcales</taxon>
        <taxon>Micrococcaceae</taxon>
        <taxon>Kocuria</taxon>
    </lineage>
</organism>